<name>A0A917IFE3_9MICO</name>
<feature type="region of interest" description="Disordered" evidence="9">
    <location>
        <begin position="740"/>
        <end position="795"/>
    </location>
</feature>
<keyword evidence="3" id="KW-0328">Glycosyltransferase</keyword>
<dbReference type="GO" id="GO:0008955">
    <property type="term" value="F:peptidoglycan glycosyltransferase activity"/>
    <property type="evidence" value="ECO:0007669"/>
    <property type="project" value="UniProtKB-EC"/>
</dbReference>
<dbReference type="PROSITE" id="PS51178">
    <property type="entry name" value="PASTA"/>
    <property type="match status" value="2"/>
</dbReference>
<dbReference type="InterPro" id="IPR001460">
    <property type="entry name" value="PCN-bd_Tpept"/>
</dbReference>
<evidence type="ECO:0000313" key="11">
    <source>
        <dbReference type="EMBL" id="GGH43319.1"/>
    </source>
</evidence>
<dbReference type="SMART" id="SM00740">
    <property type="entry name" value="PASTA"/>
    <property type="match status" value="2"/>
</dbReference>
<dbReference type="Gene3D" id="1.10.3810.10">
    <property type="entry name" value="Biosynthetic peptidoglycan transglycosylase-like"/>
    <property type="match status" value="1"/>
</dbReference>
<dbReference type="AlphaFoldDB" id="A0A917IFE3"/>
<dbReference type="CDD" id="cd06577">
    <property type="entry name" value="PASTA_pknB"/>
    <property type="match status" value="2"/>
</dbReference>
<dbReference type="GO" id="GO:0009002">
    <property type="term" value="F:serine-type D-Ala-D-Ala carboxypeptidase activity"/>
    <property type="evidence" value="ECO:0007669"/>
    <property type="project" value="UniProtKB-EC"/>
</dbReference>
<evidence type="ECO:0000256" key="1">
    <source>
        <dbReference type="ARBA" id="ARBA00022645"/>
    </source>
</evidence>
<keyword evidence="5" id="KW-0378">Hydrolase</keyword>
<comment type="catalytic activity">
    <reaction evidence="7">
        <text>Preferential cleavage: (Ac)2-L-Lys-D-Ala-|-D-Ala. Also transpeptidation of peptidyl-alanyl moieties that are N-acyl substituents of D-alanine.</text>
        <dbReference type="EC" id="3.4.16.4"/>
    </reaction>
</comment>
<gene>
    <name evidence="11" type="ORF">GCM10010921_17130</name>
</gene>
<protein>
    <submittedName>
        <fullName evidence="11">Carboxypeptidase</fullName>
    </submittedName>
</protein>
<comment type="catalytic activity">
    <reaction evidence="8">
        <text>[GlcNAc-(1-&gt;4)-Mur2Ac(oyl-L-Ala-gamma-D-Glu-L-Lys-D-Ala-D-Ala)](n)-di-trans,octa-cis-undecaprenyl diphosphate + beta-D-GlcNAc-(1-&gt;4)-Mur2Ac(oyl-L-Ala-gamma-D-Glu-L-Lys-D-Ala-D-Ala)-di-trans,octa-cis-undecaprenyl diphosphate = [GlcNAc-(1-&gt;4)-Mur2Ac(oyl-L-Ala-gamma-D-Glu-L-Lys-D-Ala-D-Ala)](n+1)-di-trans,octa-cis-undecaprenyl diphosphate + di-trans,octa-cis-undecaprenyl diphosphate + H(+)</text>
        <dbReference type="Rhea" id="RHEA:23708"/>
        <dbReference type="Rhea" id="RHEA-COMP:9602"/>
        <dbReference type="Rhea" id="RHEA-COMP:9603"/>
        <dbReference type="ChEBI" id="CHEBI:15378"/>
        <dbReference type="ChEBI" id="CHEBI:58405"/>
        <dbReference type="ChEBI" id="CHEBI:60033"/>
        <dbReference type="ChEBI" id="CHEBI:78435"/>
        <dbReference type="EC" id="2.4.99.28"/>
    </reaction>
</comment>
<dbReference type="SUPFAM" id="SSF53955">
    <property type="entry name" value="Lysozyme-like"/>
    <property type="match status" value="1"/>
</dbReference>
<dbReference type="SUPFAM" id="SSF56601">
    <property type="entry name" value="beta-lactamase/transpeptidase-like"/>
    <property type="match status" value="1"/>
</dbReference>
<evidence type="ECO:0000256" key="9">
    <source>
        <dbReference type="SAM" id="MobiDB-lite"/>
    </source>
</evidence>
<evidence type="ECO:0000313" key="12">
    <source>
        <dbReference type="Proteomes" id="UP000657592"/>
    </source>
</evidence>
<evidence type="ECO:0000256" key="3">
    <source>
        <dbReference type="ARBA" id="ARBA00022676"/>
    </source>
</evidence>
<dbReference type="PANTHER" id="PTHR32282:SF33">
    <property type="entry name" value="PEPTIDOGLYCAN GLYCOSYLTRANSFERASE"/>
    <property type="match status" value="1"/>
</dbReference>
<keyword evidence="6" id="KW-0511">Multifunctional enzyme</keyword>
<comment type="caution">
    <text evidence="11">The sequence shown here is derived from an EMBL/GenBank/DDBJ whole genome shotgun (WGS) entry which is preliminary data.</text>
</comment>
<keyword evidence="4" id="KW-0808">Transferase</keyword>
<feature type="domain" description="PASTA" evidence="10">
    <location>
        <begin position="712"/>
        <end position="778"/>
    </location>
</feature>
<evidence type="ECO:0000256" key="2">
    <source>
        <dbReference type="ARBA" id="ARBA00022670"/>
    </source>
</evidence>
<dbReference type="GO" id="GO:0009252">
    <property type="term" value="P:peptidoglycan biosynthetic process"/>
    <property type="evidence" value="ECO:0007669"/>
    <property type="project" value="TreeGrafter"/>
</dbReference>
<reference evidence="11" key="2">
    <citation type="submission" date="2020-09" db="EMBL/GenBank/DDBJ databases">
        <authorList>
            <person name="Sun Q."/>
            <person name="Zhou Y."/>
        </authorList>
    </citation>
    <scope>NUCLEOTIDE SEQUENCE</scope>
    <source>
        <strain evidence="11">CGMCC 1.15794</strain>
    </source>
</reference>
<evidence type="ECO:0000256" key="7">
    <source>
        <dbReference type="ARBA" id="ARBA00034000"/>
    </source>
</evidence>
<dbReference type="GO" id="GO:0008658">
    <property type="term" value="F:penicillin binding"/>
    <property type="evidence" value="ECO:0007669"/>
    <property type="project" value="InterPro"/>
</dbReference>
<keyword evidence="1 11" id="KW-0121">Carboxypeptidase</keyword>
<evidence type="ECO:0000256" key="5">
    <source>
        <dbReference type="ARBA" id="ARBA00022801"/>
    </source>
</evidence>
<accession>A0A917IFE3</accession>
<keyword evidence="12" id="KW-1185">Reference proteome</keyword>
<dbReference type="EMBL" id="BMJY01000006">
    <property type="protein sequence ID" value="GGH43319.1"/>
    <property type="molecule type" value="Genomic_DNA"/>
</dbReference>
<evidence type="ECO:0000259" key="10">
    <source>
        <dbReference type="PROSITE" id="PS51178"/>
    </source>
</evidence>
<dbReference type="Pfam" id="PF00912">
    <property type="entry name" value="Transgly"/>
    <property type="match status" value="1"/>
</dbReference>
<reference evidence="11" key="1">
    <citation type="journal article" date="2014" name="Int. J. Syst. Evol. Microbiol.">
        <title>Complete genome sequence of Corynebacterium casei LMG S-19264T (=DSM 44701T), isolated from a smear-ripened cheese.</title>
        <authorList>
            <consortium name="US DOE Joint Genome Institute (JGI-PGF)"/>
            <person name="Walter F."/>
            <person name="Albersmeier A."/>
            <person name="Kalinowski J."/>
            <person name="Ruckert C."/>
        </authorList>
    </citation>
    <scope>NUCLEOTIDE SEQUENCE</scope>
    <source>
        <strain evidence="11">CGMCC 1.15794</strain>
    </source>
</reference>
<dbReference type="Proteomes" id="UP000657592">
    <property type="component" value="Unassembled WGS sequence"/>
</dbReference>
<evidence type="ECO:0000256" key="6">
    <source>
        <dbReference type="ARBA" id="ARBA00023268"/>
    </source>
</evidence>
<sequence>MPQGKRTASGWLGGLLGLVGLSAIAGILVTAAVTPAIAVSGYAARSAISLFDNLPGYLEVTRPMLPTTIYAKDPHSDGHLELATFYDQNRIPVEYDEVAQVVYDAILSSEDPRYYEHGGVDLIGTTRALLNNLRGGATQGGSSISQQYVKNVLIQKCEQEAESDEEEQACFTQATQAEGAEGYERKLQEMRYAIQIEKEYSKNDILLGYLNIANFGGTTYGIEAAANYYFGVSARDLNLPQAATLAGIVQEPNRFRIDQPDREDNGEANGYAATKERRDSVIRRMHAEGAITAEQRDEAYAAPVEPHIHPRQTGCVTALGSAYFCQYVKSVILNDPAFGDTAEARRDLLSRGGLNVYTTLDLRVQVPAEDAMRQYTPTHIDGMQFGATAVTLEADTGRVLAMAQNTNFSENPTVIESQPGYSAQVYAADQAHGSAIGFSAGSTYKLFTLIDWLEKGHSTNEVLNGVQRVFDSTCNGEPLRNSTRIGNFARHGGYVGTVRAFTRDSLNSGYLAMAQRLDVCDINRVAERMGVTYGDGTPVTANYALYDVLGSKNIAPMAMASAYATVANNGIRCEPRAIDRITDINGTELPLPEAQCEQVIAPEIAATAADALRTVMYDSGGTGLQARNHDGIPVIGKTGTHEGHQTSMIQTSTKATTAVWVGNVHGTRDLYYTYANGYRMADVRYHISRLVQGAANAHYPGGEFPPPDQNLTRRVLVELPDVVGMTVEEAERTLRSRGFQASVGDPVPGTQPEGRIQVQDPGAGRVAGGTTVRLSPSNGQGVEVPDVAGQSPERAVSAVRGAGFQSVDLGSCTEQSGAGAGRATGTNPGAGTVADRGTRIVVDYERANCSSRGGGDDDD</sequence>
<dbReference type="InterPro" id="IPR036950">
    <property type="entry name" value="PBP_transglycosylase"/>
</dbReference>
<dbReference type="InterPro" id="IPR023346">
    <property type="entry name" value="Lysozyme-like_dom_sf"/>
</dbReference>
<dbReference type="Gene3D" id="3.30.10.20">
    <property type="match status" value="2"/>
</dbReference>
<dbReference type="InterPro" id="IPR050396">
    <property type="entry name" value="Glycosyltr_51/Transpeptidase"/>
</dbReference>
<dbReference type="GO" id="GO:0006508">
    <property type="term" value="P:proteolysis"/>
    <property type="evidence" value="ECO:0007669"/>
    <property type="project" value="UniProtKB-KW"/>
</dbReference>
<dbReference type="GO" id="GO:0030288">
    <property type="term" value="C:outer membrane-bounded periplasmic space"/>
    <property type="evidence" value="ECO:0007669"/>
    <property type="project" value="TreeGrafter"/>
</dbReference>
<proteinExistence type="predicted"/>
<dbReference type="InterPro" id="IPR012338">
    <property type="entry name" value="Beta-lactam/transpept-like"/>
</dbReference>
<evidence type="ECO:0000256" key="4">
    <source>
        <dbReference type="ARBA" id="ARBA00022679"/>
    </source>
</evidence>
<dbReference type="InterPro" id="IPR001264">
    <property type="entry name" value="Glyco_trans_51"/>
</dbReference>
<evidence type="ECO:0000256" key="8">
    <source>
        <dbReference type="ARBA" id="ARBA00049902"/>
    </source>
</evidence>
<feature type="domain" description="PASTA" evidence="10">
    <location>
        <begin position="781"/>
        <end position="846"/>
    </location>
</feature>
<dbReference type="Pfam" id="PF00905">
    <property type="entry name" value="Transpeptidase"/>
    <property type="match status" value="1"/>
</dbReference>
<dbReference type="Pfam" id="PF03793">
    <property type="entry name" value="PASTA"/>
    <property type="match status" value="2"/>
</dbReference>
<organism evidence="11 12">
    <name type="scientific">Microbacterium album</name>
    <dbReference type="NCBI Taxonomy" id="2053191"/>
    <lineage>
        <taxon>Bacteria</taxon>
        <taxon>Bacillati</taxon>
        <taxon>Actinomycetota</taxon>
        <taxon>Actinomycetes</taxon>
        <taxon>Micrococcales</taxon>
        <taxon>Microbacteriaceae</taxon>
        <taxon>Microbacterium</taxon>
    </lineage>
</organism>
<dbReference type="PANTHER" id="PTHR32282">
    <property type="entry name" value="BINDING PROTEIN TRANSPEPTIDASE, PUTATIVE-RELATED"/>
    <property type="match status" value="1"/>
</dbReference>
<dbReference type="InterPro" id="IPR005543">
    <property type="entry name" value="PASTA_dom"/>
</dbReference>
<dbReference type="RefSeq" id="WP_188755868.1">
    <property type="nucleotide sequence ID" value="NZ_BMJY01000006.1"/>
</dbReference>
<keyword evidence="2" id="KW-0645">Protease</keyword>
<dbReference type="Gene3D" id="3.40.710.10">
    <property type="entry name" value="DD-peptidase/beta-lactamase superfamily"/>
    <property type="match status" value="1"/>
</dbReference>
<feature type="region of interest" description="Disordered" evidence="9">
    <location>
        <begin position="814"/>
        <end position="838"/>
    </location>
</feature>